<reference evidence="3" key="1">
    <citation type="submission" date="2016-11" db="EMBL/GenBank/DDBJ databases">
        <authorList>
            <person name="Varghese N."/>
            <person name="Submissions S."/>
        </authorList>
    </citation>
    <scope>NUCLEOTIDE SEQUENCE [LARGE SCALE GENOMIC DNA]</scope>
    <source>
        <strain evidence="3">DSM 15449</strain>
    </source>
</reference>
<dbReference type="PANTHER" id="PTHR39673:SF5">
    <property type="entry name" value="TUNGSTEN-CONTAINING FORMYLMETHANOFURAN DEHYDROGENASE 2 SUBUNIT C"/>
    <property type="match status" value="1"/>
</dbReference>
<dbReference type="GO" id="GO:0046914">
    <property type="term" value="F:transition metal ion binding"/>
    <property type="evidence" value="ECO:0007669"/>
    <property type="project" value="InterPro"/>
</dbReference>
<evidence type="ECO:0000313" key="2">
    <source>
        <dbReference type="EMBL" id="SHH70100.1"/>
    </source>
</evidence>
<dbReference type="GO" id="GO:0018493">
    <property type="term" value="F:formylmethanofuran dehydrogenase activity"/>
    <property type="evidence" value="ECO:0007669"/>
    <property type="project" value="InterPro"/>
</dbReference>
<dbReference type="EMBL" id="FQXJ01000004">
    <property type="protein sequence ID" value="SHH70100.1"/>
    <property type="molecule type" value="Genomic_DNA"/>
</dbReference>
<dbReference type="OrthoDB" id="2110804at2"/>
<dbReference type="STRING" id="1121420.SAMN02746098_01195"/>
<evidence type="ECO:0000313" key="3">
    <source>
        <dbReference type="Proteomes" id="UP000183954"/>
    </source>
</evidence>
<evidence type="ECO:0000259" key="1">
    <source>
        <dbReference type="Pfam" id="PF01493"/>
    </source>
</evidence>
<dbReference type="NCBIfam" id="TIGR03122">
    <property type="entry name" value="one_C_dehyd_C"/>
    <property type="match status" value="1"/>
</dbReference>
<dbReference type="Gene3D" id="2.160.20.60">
    <property type="entry name" value="Glutamate synthase, alpha subunit, C-terminal domain"/>
    <property type="match status" value="1"/>
</dbReference>
<organism evidence="2 3">
    <name type="scientific">Desulfosporosinus lacus DSM 15449</name>
    <dbReference type="NCBI Taxonomy" id="1121420"/>
    <lineage>
        <taxon>Bacteria</taxon>
        <taxon>Bacillati</taxon>
        <taxon>Bacillota</taxon>
        <taxon>Clostridia</taxon>
        <taxon>Eubacteriales</taxon>
        <taxon>Desulfitobacteriaceae</taxon>
        <taxon>Desulfosporosinus</taxon>
    </lineage>
</organism>
<dbReference type="PANTHER" id="PTHR39673">
    <property type="entry name" value="TUNGSTEN FORMYLMETHANOFURAN DEHYDROGENASE, SUBUNIT C (FWDC)"/>
    <property type="match status" value="1"/>
</dbReference>
<dbReference type="InterPro" id="IPR036485">
    <property type="entry name" value="Glu_synth_asu_C_sf"/>
</dbReference>
<sequence length="275" mass="29242">MGELIHLTLKAEPALPVEAESITPDNLRGKNEEKIKNLPVWCGNAQEKIGDYFEVEKEQSAGETRVVLTGECAQFKRIGQGMSFGELVIEGAAGFHTGALMRGGSLQIKGDAADWLGAHMEGGRITVAGNAGHFVGAAYRGKTQGMSGGMILIEGNAGQMTGSRMRRGLIAVKGNCGDALGFKLLAGTIFAGGRTGRHPGANMLRGTIILGEQPELLSSFYYNCTYQPVFWNMLYAELAGCGFFLLPGGQDASFKRYSGDALNGGKGEILVWQST</sequence>
<gene>
    <name evidence="2" type="ORF">SAMN02746098_01195</name>
</gene>
<feature type="domain" description="Glutamate synthase alpha subunit C-terminal" evidence="1">
    <location>
        <begin position="80"/>
        <end position="213"/>
    </location>
</feature>
<dbReference type="SUPFAM" id="SSF69336">
    <property type="entry name" value="Alpha subunit of glutamate synthase, C-terminal domain"/>
    <property type="match status" value="1"/>
</dbReference>
<name>A0A1M5V4L0_9FIRM</name>
<dbReference type="Proteomes" id="UP000183954">
    <property type="component" value="Unassembled WGS sequence"/>
</dbReference>
<dbReference type="InterPro" id="IPR017550">
    <property type="entry name" value="Formylmethanofuran_DH_suC"/>
</dbReference>
<dbReference type="GO" id="GO:0015948">
    <property type="term" value="P:methanogenesis"/>
    <property type="evidence" value="ECO:0007669"/>
    <property type="project" value="InterPro"/>
</dbReference>
<dbReference type="Pfam" id="PF01493">
    <property type="entry name" value="GXGXG"/>
    <property type="match status" value="1"/>
</dbReference>
<protein>
    <submittedName>
        <fullName evidence="2">Formylmethanofuran dehydrogenase, subunit C</fullName>
    </submittedName>
</protein>
<accession>A0A1M5V4L0</accession>
<keyword evidence="3" id="KW-1185">Reference proteome</keyword>
<proteinExistence type="predicted"/>
<dbReference type="AlphaFoldDB" id="A0A1M5V4L0"/>
<dbReference type="InterPro" id="IPR002489">
    <property type="entry name" value="Glu_synth_asu_C"/>
</dbReference>
<dbReference type="RefSeq" id="WP_073028550.1">
    <property type="nucleotide sequence ID" value="NZ_FQXJ01000004.1"/>
</dbReference>